<evidence type="ECO:0000259" key="8">
    <source>
        <dbReference type="PROSITE" id="PS50929"/>
    </source>
</evidence>
<dbReference type="InterPro" id="IPR011527">
    <property type="entry name" value="ABC1_TM_dom"/>
</dbReference>
<keyword evidence="5 7" id="KW-1133">Transmembrane helix</keyword>
<dbReference type="EMBL" id="JAUESC010000385">
    <property type="protein sequence ID" value="KAK0579568.1"/>
    <property type="molecule type" value="Genomic_DNA"/>
</dbReference>
<dbReference type="InterPro" id="IPR027417">
    <property type="entry name" value="P-loop_NTPase"/>
</dbReference>
<keyword evidence="1" id="KW-0813">Transport</keyword>
<evidence type="ECO:0000313" key="10">
    <source>
        <dbReference type="Proteomes" id="UP001168877"/>
    </source>
</evidence>
<dbReference type="Proteomes" id="UP001168877">
    <property type="component" value="Unassembled WGS sequence"/>
</dbReference>
<dbReference type="GO" id="GO:0016020">
    <property type="term" value="C:membrane"/>
    <property type="evidence" value="ECO:0007669"/>
    <property type="project" value="InterPro"/>
</dbReference>
<dbReference type="PANTHER" id="PTHR24223:SF375">
    <property type="entry name" value="ABC TRANSPORTER C FAMILY MEMBER 11-RELATED"/>
    <property type="match status" value="1"/>
</dbReference>
<evidence type="ECO:0000256" key="4">
    <source>
        <dbReference type="ARBA" id="ARBA00022840"/>
    </source>
</evidence>
<keyword evidence="3" id="KW-0547">Nucleotide-binding</keyword>
<name>A0AA39VI89_ACESA</name>
<dbReference type="InterPro" id="IPR003439">
    <property type="entry name" value="ABC_transporter-like_ATP-bd"/>
</dbReference>
<reference evidence="9" key="1">
    <citation type="journal article" date="2022" name="Plant J.">
        <title>Strategies of tolerance reflected in two North American maple genomes.</title>
        <authorList>
            <person name="McEvoy S.L."/>
            <person name="Sezen U.U."/>
            <person name="Trouern-Trend A."/>
            <person name="McMahon S.M."/>
            <person name="Schaberg P.G."/>
            <person name="Yang J."/>
            <person name="Wegrzyn J.L."/>
            <person name="Swenson N.G."/>
        </authorList>
    </citation>
    <scope>NUCLEOTIDE SEQUENCE</scope>
    <source>
        <strain evidence="9">NS2018</strain>
    </source>
</reference>
<keyword evidence="6 7" id="KW-0472">Membrane</keyword>
<gene>
    <name evidence="9" type="ORF">LWI29_028056</name>
</gene>
<evidence type="ECO:0000256" key="7">
    <source>
        <dbReference type="SAM" id="Phobius"/>
    </source>
</evidence>
<reference evidence="9" key="2">
    <citation type="submission" date="2023-06" db="EMBL/GenBank/DDBJ databases">
        <authorList>
            <person name="Swenson N.G."/>
            <person name="Wegrzyn J.L."/>
            <person name="Mcevoy S.L."/>
        </authorList>
    </citation>
    <scope>NUCLEOTIDE SEQUENCE</scope>
    <source>
        <strain evidence="9">NS2018</strain>
        <tissue evidence="9">Leaf</tissue>
    </source>
</reference>
<dbReference type="Gene3D" id="1.20.1560.10">
    <property type="entry name" value="ABC transporter type 1, transmembrane domain"/>
    <property type="match status" value="1"/>
</dbReference>
<evidence type="ECO:0000256" key="3">
    <source>
        <dbReference type="ARBA" id="ARBA00022741"/>
    </source>
</evidence>
<keyword evidence="4" id="KW-0067">ATP-binding</keyword>
<dbReference type="GO" id="GO:0140359">
    <property type="term" value="F:ABC-type transporter activity"/>
    <property type="evidence" value="ECO:0007669"/>
    <property type="project" value="InterPro"/>
</dbReference>
<feature type="transmembrane region" description="Helical" evidence="7">
    <location>
        <begin position="158"/>
        <end position="180"/>
    </location>
</feature>
<feature type="transmembrane region" description="Helical" evidence="7">
    <location>
        <begin position="123"/>
        <end position="146"/>
    </location>
</feature>
<evidence type="ECO:0000256" key="5">
    <source>
        <dbReference type="ARBA" id="ARBA00022989"/>
    </source>
</evidence>
<dbReference type="GO" id="GO:0005524">
    <property type="term" value="F:ATP binding"/>
    <property type="evidence" value="ECO:0007669"/>
    <property type="project" value="UniProtKB-KW"/>
</dbReference>
<accession>A0AA39VI89</accession>
<dbReference type="Pfam" id="PF00664">
    <property type="entry name" value="ABC_membrane"/>
    <property type="match status" value="1"/>
</dbReference>
<keyword evidence="10" id="KW-1185">Reference proteome</keyword>
<dbReference type="InterPro" id="IPR050173">
    <property type="entry name" value="ABC_transporter_C-like"/>
</dbReference>
<organism evidence="9 10">
    <name type="scientific">Acer saccharum</name>
    <name type="common">Sugar maple</name>
    <dbReference type="NCBI Taxonomy" id="4024"/>
    <lineage>
        <taxon>Eukaryota</taxon>
        <taxon>Viridiplantae</taxon>
        <taxon>Streptophyta</taxon>
        <taxon>Embryophyta</taxon>
        <taxon>Tracheophyta</taxon>
        <taxon>Spermatophyta</taxon>
        <taxon>Magnoliopsida</taxon>
        <taxon>eudicotyledons</taxon>
        <taxon>Gunneridae</taxon>
        <taxon>Pentapetalae</taxon>
        <taxon>rosids</taxon>
        <taxon>malvids</taxon>
        <taxon>Sapindales</taxon>
        <taxon>Sapindaceae</taxon>
        <taxon>Hippocastanoideae</taxon>
        <taxon>Acereae</taxon>
        <taxon>Acer</taxon>
    </lineage>
</organism>
<sequence length="193" mass="21697">MRKLTKEGLQQTDKRVSLMNEILAAMDTVKCYAWEKSFQSRVQSIRYDELLWFRKAQLLSAVHKPTLSNINLDIPVGSLVAIVGRTGEGKTSLISAMLGELPVLEDASVAIRGTVAYVPQLSWIFNATMSYSFVIFLIILITILAFDLLCPSVESDAYPFAPCTLLTFNIHCLSYVKMYYLGLNLKQKILEGY</sequence>
<feature type="domain" description="ABC transmembrane type-1" evidence="8">
    <location>
        <begin position="1"/>
        <end position="67"/>
    </location>
</feature>
<evidence type="ECO:0000313" key="9">
    <source>
        <dbReference type="EMBL" id="KAK0579568.1"/>
    </source>
</evidence>
<evidence type="ECO:0000256" key="1">
    <source>
        <dbReference type="ARBA" id="ARBA00022448"/>
    </source>
</evidence>
<dbReference type="SUPFAM" id="SSF90123">
    <property type="entry name" value="ABC transporter transmembrane region"/>
    <property type="match status" value="1"/>
</dbReference>
<proteinExistence type="predicted"/>
<dbReference type="Gene3D" id="3.40.50.300">
    <property type="entry name" value="P-loop containing nucleotide triphosphate hydrolases"/>
    <property type="match status" value="1"/>
</dbReference>
<dbReference type="InterPro" id="IPR036640">
    <property type="entry name" value="ABC1_TM_sf"/>
</dbReference>
<dbReference type="SUPFAM" id="SSF52540">
    <property type="entry name" value="P-loop containing nucleoside triphosphate hydrolases"/>
    <property type="match status" value="1"/>
</dbReference>
<evidence type="ECO:0000256" key="6">
    <source>
        <dbReference type="ARBA" id="ARBA00023136"/>
    </source>
</evidence>
<dbReference type="PANTHER" id="PTHR24223">
    <property type="entry name" value="ATP-BINDING CASSETTE SUB-FAMILY C"/>
    <property type="match status" value="1"/>
</dbReference>
<keyword evidence="2 7" id="KW-0812">Transmembrane</keyword>
<dbReference type="Pfam" id="PF00005">
    <property type="entry name" value="ABC_tran"/>
    <property type="match status" value="1"/>
</dbReference>
<evidence type="ECO:0000256" key="2">
    <source>
        <dbReference type="ARBA" id="ARBA00022692"/>
    </source>
</evidence>
<dbReference type="AlphaFoldDB" id="A0AA39VI89"/>
<comment type="caution">
    <text evidence="9">The sequence shown here is derived from an EMBL/GenBank/DDBJ whole genome shotgun (WGS) entry which is preliminary data.</text>
</comment>
<dbReference type="PROSITE" id="PS50929">
    <property type="entry name" value="ABC_TM1F"/>
    <property type="match status" value="1"/>
</dbReference>
<dbReference type="GO" id="GO:0016887">
    <property type="term" value="F:ATP hydrolysis activity"/>
    <property type="evidence" value="ECO:0007669"/>
    <property type="project" value="InterPro"/>
</dbReference>
<protein>
    <recommendedName>
        <fullName evidence="8">ABC transmembrane type-1 domain-containing protein</fullName>
    </recommendedName>
</protein>